<keyword evidence="2" id="KW-1185">Reference proteome</keyword>
<dbReference type="EMBL" id="WHYR01000068">
    <property type="protein sequence ID" value="MQL53799.1"/>
    <property type="molecule type" value="Genomic_DNA"/>
</dbReference>
<name>A0A6N7IW72_9FIRM</name>
<dbReference type="Proteomes" id="UP000441717">
    <property type="component" value="Unassembled WGS sequence"/>
</dbReference>
<gene>
    <name evidence="1" type="ORF">GFC01_16360</name>
</gene>
<dbReference type="SUPFAM" id="SSF53474">
    <property type="entry name" value="alpha/beta-Hydrolases"/>
    <property type="match status" value="1"/>
</dbReference>
<proteinExistence type="predicted"/>
<sequence length="105" mass="11126">MRKIQIDLPGSGLVLEACLDLPAVSGPFPGVVLCHPHPLYGGNMNNNVILAVSRALTSNGIASLRFNFRGVGRSQGCFANGIGEQEDARAALLLLAKQEEIDPSR</sequence>
<dbReference type="InterPro" id="IPR029058">
    <property type="entry name" value="AB_hydrolase_fold"/>
</dbReference>
<dbReference type="OrthoDB" id="9777090at2"/>
<dbReference type="PANTHER" id="PTHR42103:SF2">
    <property type="entry name" value="AB HYDROLASE-1 DOMAIN-CONTAINING PROTEIN"/>
    <property type="match status" value="1"/>
</dbReference>
<organism evidence="1 2">
    <name type="scientific">Desulfofundulus thermobenzoicus</name>
    <dbReference type="NCBI Taxonomy" id="29376"/>
    <lineage>
        <taxon>Bacteria</taxon>
        <taxon>Bacillati</taxon>
        <taxon>Bacillota</taxon>
        <taxon>Clostridia</taxon>
        <taxon>Eubacteriales</taxon>
        <taxon>Peptococcaceae</taxon>
        <taxon>Desulfofundulus</taxon>
    </lineage>
</organism>
<accession>A0A6N7IW72</accession>
<evidence type="ECO:0000313" key="1">
    <source>
        <dbReference type="EMBL" id="MQL53799.1"/>
    </source>
</evidence>
<dbReference type="RefSeq" id="WP_152948252.1">
    <property type="nucleotide sequence ID" value="NZ_WHYR01000068.1"/>
</dbReference>
<dbReference type="Gene3D" id="3.40.50.1820">
    <property type="entry name" value="alpha/beta hydrolase"/>
    <property type="match status" value="1"/>
</dbReference>
<reference evidence="1 2" key="1">
    <citation type="submission" date="2019-10" db="EMBL/GenBank/DDBJ databases">
        <title>Comparative genomics of sulfur disproportionating microorganisms.</title>
        <authorList>
            <person name="Ward L.M."/>
            <person name="Bertran E."/>
            <person name="Johnston D."/>
        </authorList>
    </citation>
    <scope>NUCLEOTIDE SEQUENCE [LARGE SCALE GENOMIC DNA]</scope>
    <source>
        <strain evidence="1 2">DSM 14055</strain>
    </source>
</reference>
<dbReference type="AlphaFoldDB" id="A0A6N7IW72"/>
<evidence type="ECO:0000313" key="2">
    <source>
        <dbReference type="Proteomes" id="UP000441717"/>
    </source>
</evidence>
<comment type="caution">
    <text evidence="1">The sequence shown here is derived from an EMBL/GenBank/DDBJ whole genome shotgun (WGS) entry which is preliminary data.</text>
</comment>
<protein>
    <recommendedName>
        <fullName evidence="3">Alpha/beta hydrolase</fullName>
    </recommendedName>
</protein>
<dbReference type="PANTHER" id="PTHR42103">
    <property type="entry name" value="ALPHA/BETA-HYDROLASES SUPERFAMILY PROTEIN"/>
    <property type="match status" value="1"/>
</dbReference>
<evidence type="ECO:0008006" key="3">
    <source>
        <dbReference type="Google" id="ProtNLM"/>
    </source>
</evidence>